<feature type="compositionally biased region" description="Basic and acidic residues" evidence="1">
    <location>
        <begin position="96"/>
        <end position="107"/>
    </location>
</feature>
<gene>
    <name evidence="3" type="ORF">F444_04583</name>
</gene>
<name>A0A081AQ67_PHYNI</name>
<protein>
    <recommendedName>
        <fullName evidence="5">RxLR effector protein</fullName>
    </recommendedName>
</protein>
<organism evidence="3 4">
    <name type="scientific">Phytophthora nicotianae P1976</name>
    <dbReference type="NCBI Taxonomy" id="1317066"/>
    <lineage>
        <taxon>Eukaryota</taxon>
        <taxon>Sar</taxon>
        <taxon>Stramenopiles</taxon>
        <taxon>Oomycota</taxon>
        <taxon>Peronosporomycetes</taxon>
        <taxon>Peronosporales</taxon>
        <taxon>Peronosporaceae</taxon>
        <taxon>Phytophthora</taxon>
    </lineage>
</organism>
<feature type="compositionally biased region" description="Basic and acidic residues" evidence="1">
    <location>
        <begin position="25"/>
        <end position="49"/>
    </location>
</feature>
<comment type="caution">
    <text evidence="3">The sequence shown here is derived from an EMBL/GenBank/DDBJ whole genome shotgun (WGS) entry which is preliminary data.</text>
</comment>
<reference evidence="3 4" key="1">
    <citation type="submission" date="2013-11" db="EMBL/GenBank/DDBJ databases">
        <title>The Genome Sequence of Phytophthora parasitica P1976.</title>
        <authorList>
            <consortium name="The Broad Institute Genomics Platform"/>
            <person name="Russ C."/>
            <person name="Tyler B."/>
            <person name="Panabieres F."/>
            <person name="Shan W."/>
            <person name="Tripathy S."/>
            <person name="Grunwald N."/>
            <person name="Machado M."/>
            <person name="Johnson C.S."/>
            <person name="Walker B."/>
            <person name="Young S."/>
            <person name="Zeng Q."/>
            <person name="Gargeya S."/>
            <person name="Fitzgerald M."/>
            <person name="Haas B."/>
            <person name="Abouelleil A."/>
            <person name="Allen A.W."/>
            <person name="Alvarado L."/>
            <person name="Arachchi H.M."/>
            <person name="Berlin A.M."/>
            <person name="Chapman S.B."/>
            <person name="Gainer-Dewar J."/>
            <person name="Goldberg J."/>
            <person name="Griggs A."/>
            <person name="Gujja S."/>
            <person name="Hansen M."/>
            <person name="Howarth C."/>
            <person name="Imamovic A."/>
            <person name="Ireland A."/>
            <person name="Larimer J."/>
            <person name="McCowan C."/>
            <person name="Murphy C."/>
            <person name="Pearson M."/>
            <person name="Poon T.W."/>
            <person name="Priest M."/>
            <person name="Roberts A."/>
            <person name="Saif S."/>
            <person name="Shea T."/>
            <person name="Sisk P."/>
            <person name="Sykes S."/>
            <person name="Wortman J."/>
            <person name="Nusbaum C."/>
            <person name="Birren B."/>
        </authorList>
    </citation>
    <scope>NUCLEOTIDE SEQUENCE [LARGE SCALE GENOMIC DNA]</scope>
    <source>
        <strain evidence="3 4">P1976</strain>
    </source>
</reference>
<evidence type="ECO:0008006" key="5">
    <source>
        <dbReference type="Google" id="ProtNLM"/>
    </source>
</evidence>
<dbReference type="Proteomes" id="UP000028582">
    <property type="component" value="Unassembled WGS sequence"/>
</dbReference>
<evidence type="ECO:0000313" key="4">
    <source>
        <dbReference type="Proteomes" id="UP000028582"/>
    </source>
</evidence>
<feature type="chain" id="PRO_5001754525" description="RxLR effector protein" evidence="2">
    <location>
        <begin position="26"/>
        <end position="107"/>
    </location>
</feature>
<sequence>MNASPPCLQATRWIFSLLAAAAGRADPKSEPETKPKPSDAKEEAVSRRHEEIRCRELIRLSGAATGSLGRLRLKRGKNAGSAPRWTTISSSSPAQHYEDEQLQAERP</sequence>
<evidence type="ECO:0000256" key="2">
    <source>
        <dbReference type="SAM" id="SignalP"/>
    </source>
</evidence>
<feature type="region of interest" description="Disordered" evidence="1">
    <location>
        <begin position="68"/>
        <end position="107"/>
    </location>
</feature>
<evidence type="ECO:0000313" key="3">
    <source>
        <dbReference type="EMBL" id="ETO81028.1"/>
    </source>
</evidence>
<dbReference type="EMBL" id="ANJA01000919">
    <property type="protein sequence ID" value="ETO81028.1"/>
    <property type="molecule type" value="Genomic_DNA"/>
</dbReference>
<feature type="region of interest" description="Disordered" evidence="1">
    <location>
        <begin position="22"/>
        <end position="49"/>
    </location>
</feature>
<keyword evidence="2" id="KW-0732">Signal</keyword>
<proteinExistence type="predicted"/>
<accession>A0A081AQ67</accession>
<feature type="compositionally biased region" description="Polar residues" evidence="1">
    <location>
        <begin position="84"/>
        <end position="94"/>
    </location>
</feature>
<dbReference type="AlphaFoldDB" id="A0A081AQ67"/>
<feature type="signal peptide" evidence="2">
    <location>
        <begin position="1"/>
        <end position="25"/>
    </location>
</feature>
<evidence type="ECO:0000256" key="1">
    <source>
        <dbReference type="SAM" id="MobiDB-lite"/>
    </source>
</evidence>